<dbReference type="FunFam" id="3.90.215.10:FF:000001">
    <property type="entry name" value="Tenascin isoform 1"/>
    <property type="match status" value="1"/>
</dbReference>
<evidence type="ECO:0000256" key="1">
    <source>
        <dbReference type="ARBA" id="ARBA00023157"/>
    </source>
</evidence>
<evidence type="ECO:0000256" key="3">
    <source>
        <dbReference type="SAM" id="SignalP"/>
    </source>
</evidence>
<dbReference type="Pfam" id="PF00147">
    <property type="entry name" value="Fibrinogen_C"/>
    <property type="match status" value="1"/>
</dbReference>
<reference evidence="5" key="1">
    <citation type="submission" date="2017-01" db="EMBL/GenBank/DDBJ databases">
        <title>A deep insight into the sialotranscriptome of adult male and female Cluex tarsalis mosquitoes.</title>
        <authorList>
            <person name="Ribeiro J.M."/>
            <person name="Moreira F."/>
            <person name="Bernard K.A."/>
            <person name="Calvo E."/>
        </authorList>
    </citation>
    <scope>NUCLEOTIDE SEQUENCE</scope>
    <source>
        <strain evidence="5">Kern County</strain>
        <tissue evidence="5">Salivary glands</tissue>
    </source>
</reference>
<dbReference type="NCBIfam" id="NF040941">
    <property type="entry name" value="GGGWT_bact"/>
    <property type="match status" value="1"/>
</dbReference>
<dbReference type="Gene3D" id="3.90.215.10">
    <property type="entry name" value="Gamma Fibrinogen, chain A, domain 1"/>
    <property type="match status" value="1"/>
</dbReference>
<dbReference type="PANTHER" id="PTHR19143:SF327">
    <property type="entry name" value="FI21813P1-RELATED"/>
    <property type="match status" value="1"/>
</dbReference>
<dbReference type="InterPro" id="IPR036056">
    <property type="entry name" value="Fibrinogen-like_C"/>
</dbReference>
<name>A0A1Q3FL59_CULTA</name>
<dbReference type="PANTHER" id="PTHR19143">
    <property type="entry name" value="FIBRINOGEN/TENASCIN/ANGIOPOEITIN"/>
    <property type="match status" value="1"/>
</dbReference>
<dbReference type="InterPro" id="IPR050373">
    <property type="entry name" value="Fibrinogen_C-term_domain"/>
</dbReference>
<dbReference type="GO" id="GO:0005615">
    <property type="term" value="C:extracellular space"/>
    <property type="evidence" value="ECO:0007669"/>
    <property type="project" value="TreeGrafter"/>
</dbReference>
<dbReference type="AlphaFoldDB" id="A0A1Q3FL59"/>
<evidence type="ECO:0000259" key="4">
    <source>
        <dbReference type="PROSITE" id="PS51406"/>
    </source>
</evidence>
<accession>A0A1Q3FL59</accession>
<dbReference type="SMART" id="SM00186">
    <property type="entry name" value="FBG"/>
    <property type="match status" value="1"/>
</dbReference>
<keyword evidence="3" id="KW-0732">Signal</keyword>
<dbReference type="EMBL" id="GFDL01006839">
    <property type="protein sequence ID" value="JAV28206.1"/>
    <property type="molecule type" value="Transcribed_RNA"/>
</dbReference>
<feature type="chain" id="PRO_5012569197" evidence="3">
    <location>
        <begin position="23"/>
        <end position="290"/>
    </location>
</feature>
<evidence type="ECO:0000313" key="5">
    <source>
        <dbReference type="EMBL" id="JAV28206.1"/>
    </source>
</evidence>
<feature type="signal peptide" evidence="3">
    <location>
        <begin position="1"/>
        <end position="22"/>
    </location>
</feature>
<dbReference type="GO" id="GO:0030246">
    <property type="term" value="F:carbohydrate binding"/>
    <property type="evidence" value="ECO:0007669"/>
    <property type="project" value="UniProtKB-ARBA"/>
</dbReference>
<dbReference type="InterPro" id="IPR014716">
    <property type="entry name" value="Fibrinogen_a/b/g_C_1"/>
</dbReference>
<keyword evidence="1" id="KW-1015">Disulfide bond</keyword>
<protein>
    <submittedName>
        <fullName evidence="5">Putative aslectin al-1</fullName>
    </submittedName>
</protein>
<dbReference type="SUPFAM" id="SSF56496">
    <property type="entry name" value="Fibrinogen C-terminal domain-like"/>
    <property type="match status" value="1"/>
</dbReference>
<proteinExistence type="predicted"/>
<comment type="function">
    <text evidence="2">Lectin involved in innate immunity. Agglutinates all types of human erythrocytes, Gram-positive and Gram-negative bacteria. Has a stronger agglutinating activity towards Gram-negative bacteria than towards Gram-positive bacteria. Specifically recognizes acetyl group-containing substances on agglutinated cells. The hemagglutinating activity was inhibited by EDTA, acetyl group-containing mono- and disaccharides, N-acetyl derivatives of amino acids, other acetyl group-containing substances, propionamide and benzamide. Enhances the antimicrobial activity of big defensin against Gram-positive bacteria but not against Gram-negative bacteria.</text>
</comment>
<dbReference type="InterPro" id="IPR002181">
    <property type="entry name" value="Fibrinogen_a/b/g_C_dom"/>
</dbReference>
<sequence length="290" mass="32726">MKPTPGCYILLTLLWIVPTITTSGTDHGFGYELLVSKLEALEDRVTRQEQKTQSKIDAISSGLESLLKFVTSQQSAQQVYEACDKVPANVSGLFNIRIGPQETAQLYCDQEYDGGGWTVIQRRFDGSVNFYRDWAEYKRGFGSLDGGEFWLGLDRIHQLTYSAPHEMVVLLEDFEGNSTYAKLERFEVAGEQAGYAVNIIDGFSGTAGDSITGIRTLKFSTFDRDNDTWPQNCASHFHGAWWYSNCHSSNLNGKYSKGTTSEYATGMVWYSFRGHHYALKSSKMMIRRKK</sequence>
<organism evidence="5">
    <name type="scientific">Culex tarsalis</name>
    <name type="common">Encephalitis mosquito</name>
    <dbReference type="NCBI Taxonomy" id="7177"/>
    <lineage>
        <taxon>Eukaryota</taxon>
        <taxon>Metazoa</taxon>
        <taxon>Ecdysozoa</taxon>
        <taxon>Arthropoda</taxon>
        <taxon>Hexapoda</taxon>
        <taxon>Insecta</taxon>
        <taxon>Pterygota</taxon>
        <taxon>Neoptera</taxon>
        <taxon>Endopterygota</taxon>
        <taxon>Diptera</taxon>
        <taxon>Nematocera</taxon>
        <taxon>Culicoidea</taxon>
        <taxon>Culicidae</taxon>
        <taxon>Culicinae</taxon>
        <taxon>Culicini</taxon>
        <taxon>Culex</taxon>
        <taxon>Culex</taxon>
    </lineage>
</organism>
<dbReference type="InterPro" id="IPR020837">
    <property type="entry name" value="Fibrinogen_CS"/>
</dbReference>
<dbReference type="PROSITE" id="PS00514">
    <property type="entry name" value="FIBRINOGEN_C_1"/>
    <property type="match status" value="1"/>
</dbReference>
<feature type="domain" description="Fibrinogen C-terminal" evidence="4">
    <location>
        <begin position="74"/>
        <end position="290"/>
    </location>
</feature>
<evidence type="ECO:0000256" key="2">
    <source>
        <dbReference type="ARBA" id="ARBA00053344"/>
    </source>
</evidence>
<dbReference type="CDD" id="cd00087">
    <property type="entry name" value="FReD"/>
    <property type="match status" value="1"/>
</dbReference>
<dbReference type="PROSITE" id="PS51406">
    <property type="entry name" value="FIBRINOGEN_C_2"/>
    <property type="match status" value="1"/>
</dbReference>